<gene>
    <name evidence="7" type="ORF">FHU35_111067</name>
</gene>
<feature type="binding site" evidence="5">
    <location>
        <position position="214"/>
    </location>
    <ligand>
        <name>Fe cation</name>
        <dbReference type="ChEBI" id="CHEBI:24875"/>
        <note>catalytic</note>
    </ligand>
</feature>
<comment type="similarity">
    <text evidence="1 6">Belongs to the carotenoid oxygenase family.</text>
</comment>
<dbReference type="GO" id="GO:0010436">
    <property type="term" value="F:carotenoid dioxygenase activity"/>
    <property type="evidence" value="ECO:0007669"/>
    <property type="project" value="TreeGrafter"/>
</dbReference>
<proteinExistence type="inferred from homology"/>
<keyword evidence="3 6" id="KW-0560">Oxidoreductase</keyword>
<feature type="binding site" evidence="5">
    <location>
        <position position="281"/>
    </location>
    <ligand>
        <name>Fe cation</name>
        <dbReference type="ChEBI" id="CHEBI:24875"/>
        <note>catalytic</note>
    </ligand>
</feature>
<sequence>MVTAHTTAELGLTALDDEITVDELPIEGEIPSWLSGNLLRTGPATWDVGSTALRHWFDGLAMLHSFTVADGTVSYANKYLDSQTYRSATKAGKLAYGQFATDPCRSIFQRIQSVFSGASTDNANVNIAQLGERFVALTESSIPVEFDQRTLDTAGVPYRAPGQITTAHPHYESGAMLNYAAKLGPRSSYRFYRVDESGIEVLSSIPVRHPSYMHSFGMTENWFVLVEFPLVVEPSAMVLSGKPFIENYRWEPERGTRVTLVDRRSGEVGARYSLEPFFAFHHVNAYEDGSDVVVDLCAYPDARIIQDLYLDRIHEAMRDDARHLQRSYLKRLRLTENGASSEQIGDATIELPRINGRRARQPHRYVWGTGTRHGWIDEIVRLDTADGSSRTWHEPGQYPGEPVFVSNPEATREDDGVLLSVALDTRGGHSTLLILDAETLRPLARAAVPHHIPHHFHGQFSRT</sequence>
<evidence type="ECO:0000313" key="8">
    <source>
        <dbReference type="Proteomes" id="UP000316184"/>
    </source>
</evidence>
<dbReference type="GO" id="GO:0016121">
    <property type="term" value="P:carotene catabolic process"/>
    <property type="evidence" value="ECO:0007669"/>
    <property type="project" value="TreeGrafter"/>
</dbReference>
<keyword evidence="6 7" id="KW-0223">Dioxygenase</keyword>
<dbReference type="AlphaFoldDB" id="A0A561VA09"/>
<dbReference type="Proteomes" id="UP000316184">
    <property type="component" value="Unassembled WGS sequence"/>
</dbReference>
<protein>
    <recommendedName>
        <fullName evidence="6">Dioxygenase</fullName>
        <ecNumber evidence="6">1.13.11.-</ecNumber>
    </recommendedName>
</protein>
<dbReference type="EC" id="1.13.11.-" evidence="6"/>
<name>A0A561VA09_9PSEU</name>
<dbReference type="Pfam" id="PF03055">
    <property type="entry name" value="RPE65"/>
    <property type="match status" value="1"/>
</dbReference>
<evidence type="ECO:0000313" key="7">
    <source>
        <dbReference type="EMBL" id="TWG08448.1"/>
    </source>
</evidence>
<evidence type="ECO:0000256" key="2">
    <source>
        <dbReference type="ARBA" id="ARBA00022723"/>
    </source>
</evidence>
<keyword evidence="8" id="KW-1185">Reference proteome</keyword>
<reference evidence="7 8" key="1">
    <citation type="submission" date="2019-06" db="EMBL/GenBank/DDBJ databases">
        <title>Sequencing the genomes of 1000 actinobacteria strains.</title>
        <authorList>
            <person name="Klenk H.-P."/>
        </authorList>
    </citation>
    <scope>NUCLEOTIDE SEQUENCE [LARGE SCALE GENOMIC DNA]</scope>
    <source>
        <strain evidence="7 8">DSM 46699</strain>
    </source>
</reference>
<dbReference type="EMBL" id="VIWX01000001">
    <property type="protein sequence ID" value="TWG08448.1"/>
    <property type="molecule type" value="Genomic_DNA"/>
</dbReference>
<dbReference type="RefSeq" id="WP_145737224.1">
    <property type="nucleotide sequence ID" value="NZ_VIWX01000001.1"/>
</dbReference>
<keyword evidence="2 5" id="KW-0479">Metal-binding</keyword>
<evidence type="ECO:0000256" key="4">
    <source>
        <dbReference type="ARBA" id="ARBA00023004"/>
    </source>
</evidence>
<evidence type="ECO:0000256" key="3">
    <source>
        <dbReference type="ARBA" id="ARBA00023002"/>
    </source>
</evidence>
<dbReference type="PANTHER" id="PTHR10543">
    <property type="entry name" value="BETA-CAROTENE DIOXYGENASE"/>
    <property type="match status" value="1"/>
</dbReference>
<organism evidence="7 8">
    <name type="scientific">Saccharopolyspora dendranthemae</name>
    <dbReference type="NCBI Taxonomy" id="1181886"/>
    <lineage>
        <taxon>Bacteria</taxon>
        <taxon>Bacillati</taxon>
        <taxon>Actinomycetota</taxon>
        <taxon>Actinomycetes</taxon>
        <taxon>Pseudonocardiales</taxon>
        <taxon>Pseudonocardiaceae</taxon>
        <taxon>Saccharopolyspora</taxon>
    </lineage>
</organism>
<accession>A0A561VA09</accession>
<evidence type="ECO:0000256" key="1">
    <source>
        <dbReference type="ARBA" id="ARBA00006787"/>
    </source>
</evidence>
<dbReference type="OrthoDB" id="6636843at2"/>
<feature type="binding site" evidence="5">
    <location>
        <position position="457"/>
    </location>
    <ligand>
        <name>Fe cation</name>
        <dbReference type="ChEBI" id="CHEBI:24875"/>
        <note>catalytic</note>
    </ligand>
</feature>
<evidence type="ECO:0000256" key="6">
    <source>
        <dbReference type="RuleBase" id="RU364048"/>
    </source>
</evidence>
<feature type="binding site" evidence="5">
    <location>
        <position position="168"/>
    </location>
    <ligand>
        <name>Fe cation</name>
        <dbReference type="ChEBI" id="CHEBI:24875"/>
        <note>catalytic</note>
    </ligand>
</feature>
<keyword evidence="4 5" id="KW-0408">Iron</keyword>
<dbReference type="PANTHER" id="PTHR10543:SF24">
    <property type="entry name" value="CAROTENOID ISOMEROOXYGENASE"/>
    <property type="match status" value="1"/>
</dbReference>
<dbReference type="InterPro" id="IPR004294">
    <property type="entry name" value="Carotenoid_Oase"/>
</dbReference>
<dbReference type="GO" id="GO:0046872">
    <property type="term" value="F:metal ion binding"/>
    <property type="evidence" value="ECO:0007669"/>
    <property type="project" value="UniProtKB-KW"/>
</dbReference>
<comment type="caution">
    <text evidence="7">The sequence shown here is derived from an EMBL/GenBank/DDBJ whole genome shotgun (WGS) entry which is preliminary data.</text>
</comment>
<evidence type="ECO:0000256" key="5">
    <source>
        <dbReference type="PIRSR" id="PIRSR604294-1"/>
    </source>
</evidence>
<comment type="cofactor">
    <cofactor evidence="5 6">
        <name>Fe(2+)</name>
        <dbReference type="ChEBI" id="CHEBI:29033"/>
    </cofactor>
    <text evidence="5 6">Binds 1 Fe(2+) ion per subunit.</text>
</comment>